<reference evidence="1 2" key="1">
    <citation type="submission" date="2018-02" db="EMBL/GenBank/DDBJ databases">
        <title>Comparative genomes isolates from brazilian mangrove.</title>
        <authorList>
            <person name="Araujo J.E."/>
            <person name="Taketani R.G."/>
            <person name="Silva M.C.P."/>
            <person name="Loureco M.V."/>
            <person name="Andreote F.D."/>
        </authorList>
    </citation>
    <scope>NUCLEOTIDE SEQUENCE [LARGE SCALE GENOMIC DNA]</scope>
    <source>
        <strain evidence="1 2">HEX-2 MGV</strain>
    </source>
</reference>
<evidence type="ECO:0000313" key="1">
    <source>
        <dbReference type="EMBL" id="PQO30657.1"/>
    </source>
</evidence>
<dbReference type="Proteomes" id="UP000240009">
    <property type="component" value="Unassembled WGS sequence"/>
</dbReference>
<protein>
    <submittedName>
        <fullName evidence="1">Uncharacterized protein</fullName>
    </submittedName>
</protein>
<organism evidence="1 2">
    <name type="scientific">Blastopirellula marina</name>
    <dbReference type="NCBI Taxonomy" id="124"/>
    <lineage>
        <taxon>Bacteria</taxon>
        <taxon>Pseudomonadati</taxon>
        <taxon>Planctomycetota</taxon>
        <taxon>Planctomycetia</taxon>
        <taxon>Pirellulales</taxon>
        <taxon>Pirellulaceae</taxon>
        <taxon>Blastopirellula</taxon>
    </lineage>
</organism>
<dbReference type="AlphaFoldDB" id="A0A2S8FET7"/>
<proteinExistence type="predicted"/>
<dbReference type="RefSeq" id="WP_105354590.1">
    <property type="nucleotide sequence ID" value="NZ_PUIA01000038.1"/>
</dbReference>
<comment type="caution">
    <text evidence="1">The sequence shown here is derived from an EMBL/GenBank/DDBJ whole genome shotgun (WGS) entry which is preliminary data.</text>
</comment>
<sequence>MPGGKPGDHPLTDLLVHGIRAFPPDMEEMIRRLHNANRKAFDEPEALQLLCQWENGENLDEGRKWLRRRLGIQDT</sequence>
<name>A0A2S8FET7_9BACT</name>
<accession>A0A2S8FET7</accession>
<dbReference type="EMBL" id="PUIA01000038">
    <property type="protein sequence ID" value="PQO30657.1"/>
    <property type="molecule type" value="Genomic_DNA"/>
</dbReference>
<evidence type="ECO:0000313" key="2">
    <source>
        <dbReference type="Proteomes" id="UP000240009"/>
    </source>
</evidence>
<gene>
    <name evidence="1" type="ORF">C5Y96_14420</name>
</gene>
<dbReference type="OrthoDB" id="8453610at2"/>